<dbReference type="RefSeq" id="WP_169663377.1">
    <property type="nucleotide sequence ID" value="NZ_CP076132.1"/>
</dbReference>
<comment type="similarity">
    <text evidence="1 2">Belongs to the phD/YefM antitoxin family.</text>
</comment>
<name>A0AAX1MXX9_9BACT</name>
<evidence type="ECO:0000313" key="4">
    <source>
        <dbReference type="Proteomes" id="UP000678679"/>
    </source>
</evidence>
<dbReference type="Proteomes" id="UP000678679">
    <property type="component" value="Chromosome 1"/>
</dbReference>
<dbReference type="InterPro" id="IPR051405">
    <property type="entry name" value="phD/YefM_antitoxin"/>
</dbReference>
<dbReference type="Pfam" id="PF02604">
    <property type="entry name" value="PhdYeFM_antitox"/>
    <property type="match status" value="1"/>
</dbReference>
<evidence type="ECO:0000313" key="3">
    <source>
        <dbReference type="EMBL" id="QWG00178.1"/>
    </source>
</evidence>
<accession>A0AAX1MXX9</accession>
<comment type="function">
    <text evidence="2">Antitoxin component of a type II toxin-antitoxin (TA) system.</text>
</comment>
<dbReference type="AlphaFoldDB" id="A0AAX1MXX9"/>
<dbReference type="EMBL" id="CP076132">
    <property type="protein sequence ID" value="QWG00178.1"/>
    <property type="molecule type" value="Genomic_DNA"/>
</dbReference>
<proteinExistence type="inferred from homology"/>
<dbReference type="Gene3D" id="6.10.250.330">
    <property type="match status" value="1"/>
</dbReference>
<dbReference type="Gene3D" id="3.40.1620.10">
    <property type="entry name" value="YefM-like domain"/>
    <property type="match status" value="1"/>
</dbReference>
<dbReference type="SUPFAM" id="SSF143120">
    <property type="entry name" value="YefM-like"/>
    <property type="match status" value="1"/>
</dbReference>
<evidence type="ECO:0000256" key="1">
    <source>
        <dbReference type="ARBA" id="ARBA00009981"/>
    </source>
</evidence>
<reference evidence="3 4" key="1">
    <citation type="submission" date="2021-05" db="EMBL/GenBank/DDBJ databases">
        <title>Comparative genomic studies on the polysaccharide-degrading batcterial strains of the Flammeovirga genus.</title>
        <authorList>
            <person name="Zewei F."/>
            <person name="Zheng Z."/>
            <person name="Yu L."/>
            <person name="Ruyue G."/>
            <person name="Yanhong M."/>
            <person name="Yuanyuan C."/>
            <person name="Jingyan G."/>
            <person name="Wenjun H."/>
        </authorList>
    </citation>
    <scope>NUCLEOTIDE SEQUENCE [LARGE SCALE GENOMIC DNA]</scope>
    <source>
        <strain evidence="3 4">NBRC:100898</strain>
    </source>
</reference>
<dbReference type="PANTHER" id="PTHR33713:SF6">
    <property type="entry name" value="ANTITOXIN YEFM"/>
    <property type="match status" value="1"/>
</dbReference>
<evidence type="ECO:0000256" key="2">
    <source>
        <dbReference type="RuleBase" id="RU362080"/>
    </source>
</evidence>
<dbReference type="KEGG" id="fya:KMW28_11000"/>
<protein>
    <recommendedName>
        <fullName evidence="2">Antitoxin</fullName>
    </recommendedName>
</protein>
<dbReference type="PANTHER" id="PTHR33713">
    <property type="entry name" value="ANTITOXIN YAFN-RELATED"/>
    <property type="match status" value="1"/>
</dbReference>
<organism evidence="3 4">
    <name type="scientific">Flammeovirga yaeyamensis</name>
    <dbReference type="NCBI Taxonomy" id="367791"/>
    <lineage>
        <taxon>Bacteria</taxon>
        <taxon>Pseudomonadati</taxon>
        <taxon>Bacteroidota</taxon>
        <taxon>Cytophagia</taxon>
        <taxon>Cytophagales</taxon>
        <taxon>Flammeovirgaceae</taxon>
        <taxon>Flammeovirga</taxon>
    </lineage>
</organism>
<dbReference type="InterPro" id="IPR006442">
    <property type="entry name" value="Antitoxin_Phd/YefM"/>
</dbReference>
<gene>
    <name evidence="3" type="ORF">KMW28_11000</name>
</gene>
<keyword evidence="4" id="KW-1185">Reference proteome</keyword>
<sequence length="82" mass="9491">MNTTTLSDLRANLKSYFDELEDNKDILIVPRSGNKEAIVLMTLSEYNSMKETEYLLSSKNNRELLEKSIKELDGEDTIKFEL</sequence>
<dbReference type="NCBIfam" id="TIGR01552">
    <property type="entry name" value="phd_fam"/>
    <property type="match status" value="1"/>
</dbReference>
<dbReference type="InterPro" id="IPR036165">
    <property type="entry name" value="YefM-like_sf"/>
</dbReference>